<dbReference type="Proteomes" id="UP000182248">
    <property type="component" value="Unassembled WGS sequence"/>
</dbReference>
<dbReference type="PANTHER" id="PTHR48081:SF13">
    <property type="entry name" value="ALPHA_BETA HYDROLASE"/>
    <property type="match status" value="1"/>
</dbReference>
<evidence type="ECO:0000313" key="4">
    <source>
        <dbReference type="EMBL" id="SFW51735.1"/>
    </source>
</evidence>
<protein>
    <submittedName>
        <fullName evidence="4">Acetyl esterase/lipase</fullName>
    </submittedName>
</protein>
<evidence type="ECO:0000313" key="5">
    <source>
        <dbReference type="Proteomes" id="UP000182248"/>
    </source>
</evidence>
<evidence type="ECO:0000259" key="3">
    <source>
        <dbReference type="Pfam" id="PF20434"/>
    </source>
</evidence>
<dbReference type="Gene3D" id="3.40.50.1820">
    <property type="entry name" value="alpha/beta hydrolase"/>
    <property type="match status" value="1"/>
</dbReference>
<feature type="signal peptide" evidence="2">
    <location>
        <begin position="1"/>
        <end position="18"/>
    </location>
</feature>
<evidence type="ECO:0000256" key="1">
    <source>
        <dbReference type="ARBA" id="ARBA00022801"/>
    </source>
</evidence>
<keyword evidence="2" id="KW-0732">Signal</keyword>
<dbReference type="STRING" id="1150368.SAMN02927921_02071"/>
<accession>A0A1K1PVT2</accession>
<feature type="chain" id="PRO_5012046492" evidence="2">
    <location>
        <begin position="19"/>
        <end position="287"/>
    </location>
</feature>
<dbReference type="InterPro" id="IPR029058">
    <property type="entry name" value="AB_hydrolase_fold"/>
</dbReference>
<dbReference type="InterPro" id="IPR050300">
    <property type="entry name" value="GDXG_lipolytic_enzyme"/>
</dbReference>
<dbReference type="Pfam" id="PF20434">
    <property type="entry name" value="BD-FAE"/>
    <property type="match status" value="1"/>
</dbReference>
<feature type="domain" description="BD-FAE-like" evidence="3">
    <location>
        <begin position="49"/>
        <end position="244"/>
    </location>
</feature>
<dbReference type="EMBL" id="FPJE01000010">
    <property type="protein sequence ID" value="SFW51735.1"/>
    <property type="molecule type" value="Genomic_DNA"/>
</dbReference>
<reference evidence="4 5" key="1">
    <citation type="submission" date="2016-11" db="EMBL/GenBank/DDBJ databases">
        <authorList>
            <person name="Jaros S."/>
            <person name="Januszkiewicz K."/>
            <person name="Wedrychowicz H."/>
        </authorList>
    </citation>
    <scope>NUCLEOTIDE SEQUENCE [LARGE SCALE GENOMIC DNA]</scope>
    <source>
        <strain evidence="4 5">CGMCC 1.12145</strain>
    </source>
</reference>
<keyword evidence="5" id="KW-1185">Reference proteome</keyword>
<dbReference type="RefSeq" id="WP_072317293.1">
    <property type="nucleotide sequence ID" value="NZ_FPJE01000010.1"/>
</dbReference>
<dbReference type="PANTHER" id="PTHR48081">
    <property type="entry name" value="AB HYDROLASE SUPERFAMILY PROTEIN C4A8.06C"/>
    <property type="match status" value="1"/>
</dbReference>
<dbReference type="GO" id="GO:0016787">
    <property type="term" value="F:hydrolase activity"/>
    <property type="evidence" value="ECO:0007669"/>
    <property type="project" value="UniProtKB-KW"/>
</dbReference>
<evidence type="ECO:0000256" key="2">
    <source>
        <dbReference type="SAM" id="SignalP"/>
    </source>
</evidence>
<dbReference type="SUPFAM" id="SSF53474">
    <property type="entry name" value="alpha/beta-Hydrolases"/>
    <property type="match status" value="1"/>
</dbReference>
<proteinExistence type="predicted"/>
<sequence length="287" mass="31776">MKKIMFYLGVIAAISNMAAQTYPPVDYPEGYQAEIDVIYSEVDGWEGRMDIYYPKHMEKAVPLVVNIHGGGWNHGVKESQRGYGSFFKNGYAVANVEYRLVDVATAPGAVEDVRCALVYLFTHAEALNIDTDKIVLMGGSAGGHLALMAGLLGNDKKFDTHCPFDGSLEVAAIIDKYGVTDLTPLSEWKSARNWLGDGFRDNEFVKSVSPLYYVDTNSPPVFIVHGDADPIVPYEQSVILHRKLQEKGVKTSFLTIEGGQHGKFNSDEKKKVSKAMWDFLHSVISTE</sequence>
<gene>
    <name evidence="4" type="ORF">SAMN02927921_02071</name>
</gene>
<dbReference type="OrthoDB" id="9777975at2"/>
<keyword evidence="1" id="KW-0378">Hydrolase</keyword>
<organism evidence="4 5">
    <name type="scientific">Sinomicrobium oceani</name>
    <dbReference type="NCBI Taxonomy" id="1150368"/>
    <lineage>
        <taxon>Bacteria</taxon>
        <taxon>Pseudomonadati</taxon>
        <taxon>Bacteroidota</taxon>
        <taxon>Flavobacteriia</taxon>
        <taxon>Flavobacteriales</taxon>
        <taxon>Flavobacteriaceae</taxon>
        <taxon>Sinomicrobium</taxon>
    </lineage>
</organism>
<dbReference type="AlphaFoldDB" id="A0A1K1PVT2"/>
<dbReference type="InterPro" id="IPR049492">
    <property type="entry name" value="BD-FAE-like_dom"/>
</dbReference>
<name>A0A1K1PVT2_9FLAO</name>